<name>A0A4R2HJ76_9SPHI</name>
<keyword evidence="4" id="KW-1185">Reference proteome</keyword>
<accession>A0A4R2HJ76</accession>
<dbReference type="AlphaFoldDB" id="A0A4R2HJ76"/>
<dbReference type="RefSeq" id="WP_132531446.1">
    <property type="nucleotide sequence ID" value="NZ_BMJO01000004.1"/>
</dbReference>
<dbReference type="Proteomes" id="UP000622648">
    <property type="component" value="Unassembled WGS sequence"/>
</dbReference>
<dbReference type="Proteomes" id="UP000295684">
    <property type="component" value="Unassembled WGS sequence"/>
</dbReference>
<reference evidence="4" key="2">
    <citation type="journal article" date="2019" name="Int. J. Syst. Evol. Microbiol.">
        <title>The Global Catalogue of Microorganisms (GCM) 10K type strain sequencing project: providing services to taxonomists for standard genome sequencing and annotation.</title>
        <authorList>
            <consortium name="The Broad Institute Genomics Platform"/>
            <consortium name="The Broad Institute Genome Sequencing Center for Infectious Disease"/>
            <person name="Wu L."/>
            <person name="Ma J."/>
        </authorList>
    </citation>
    <scope>NUCLEOTIDE SEQUENCE [LARGE SCALE GENOMIC DNA]</scope>
    <source>
        <strain evidence="4">CGMCC 1.15644</strain>
    </source>
</reference>
<reference evidence="2 3" key="3">
    <citation type="submission" date="2019-03" db="EMBL/GenBank/DDBJ databases">
        <title>Genomic Encyclopedia of Type Strains, Phase IV (KMG-IV): sequencing the most valuable type-strain genomes for metagenomic binning, comparative biology and taxonomic classification.</title>
        <authorList>
            <person name="Goeker M."/>
        </authorList>
    </citation>
    <scope>NUCLEOTIDE SEQUENCE [LARGE SCALE GENOMIC DNA]</scope>
    <source>
        <strain evidence="2 3">DSM 103236</strain>
    </source>
</reference>
<organism evidence="2 3">
    <name type="scientific">Pedobacter psychrotolerans</name>
    <dbReference type="NCBI Taxonomy" id="1843235"/>
    <lineage>
        <taxon>Bacteria</taxon>
        <taxon>Pseudomonadati</taxon>
        <taxon>Bacteroidota</taxon>
        <taxon>Sphingobacteriia</taxon>
        <taxon>Sphingobacteriales</taxon>
        <taxon>Sphingobacteriaceae</taxon>
        <taxon>Pedobacter</taxon>
    </lineage>
</organism>
<reference evidence="1" key="4">
    <citation type="submission" date="2024-05" db="EMBL/GenBank/DDBJ databases">
        <authorList>
            <person name="Sun Q."/>
            <person name="Zhou Y."/>
        </authorList>
    </citation>
    <scope>NUCLEOTIDE SEQUENCE</scope>
    <source>
        <strain evidence="1">CGMCC 1.15644</strain>
    </source>
</reference>
<reference evidence="1" key="1">
    <citation type="journal article" date="2014" name="Int. J. Syst. Evol. Microbiol.">
        <title>Complete genome of a new Firmicutes species belonging to the dominant human colonic microbiota ('Ruminococcus bicirculans') reveals two chromosomes and a selective capacity to utilize plant glucans.</title>
        <authorList>
            <consortium name="NISC Comparative Sequencing Program"/>
            <person name="Wegmann U."/>
            <person name="Louis P."/>
            <person name="Goesmann A."/>
            <person name="Henrissat B."/>
            <person name="Duncan S.H."/>
            <person name="Flint H.J."/>
        </authorList>
    </citation>
    <scope>NUCLEOTIDE SEQUENCE</scope>
    <source>
        <strain evidence="1">CGMCC 1.15644</strain>
    </source>
</reference>
<dbReference type="EMBL" id="SLWO01000003">
    <property type="protein sequence ID" value="TCO27053.1"/>
    <property type="molecule type" value="Genomic_DNA"/>
</dbReference>
<dbReference type="EMBL" id="BMJO01000004">
    <property type="protein sequence ID" value="GGE58572.1"/>
    <property type="molecule type" value="Genomic_DNA"/>
</dbReference>
<evidence type="ECO:0000313" key="4">
    <source>
        <dbReference type="Proteomes" id="UP000622648"/>
    </source>
</evidence>
<protein>
    <submittedName>
        <fullName evidence="2">Uncharacterized protein</fullName>
    </submittedName>
</protein>
<proteinExistence type="predicted"/>
<evidence type="ECO:0000313" key="2">
    <source>
        <dbReference type="EMBL" id="TCO27053.1"/>
    </source>
</evidence>
<evidence type="ECO:0000313" key="1">
    <source>
        <dbReference type="EMBL" id="GGE58572.1"/>
    </source>
</evidence>
<sequence length="225" mass="25958">MKNILSLIITLLSLQHSFAQQDILRLKNVVGKTPLRTQQYSEYVGSAFFSDVWSKGIVKDVNGTSIKDIELKYDELTDELLFRSNDGQELGFAVQVSQFEININTSGNLKKHFFKNGFPAIAKSSERSFFEILHNGKINLLKKNYKRVEESRAFNTATVTKTIINRLKYFTYDGFRITEFKRDIKSLQKVFGETSLVVIEYIKNQKLDIKNDDDLIKVLEFYSGL</sequence>
<gene>
    <name evidence="2" type="ORF">EV200_103386</name>
    <name evidence="1" type="ORF">GCM10011413_26270</name>
</gene>
<comment type="caution">
    <text evidence="2">The sequence shown here is derived from an EMBL/GenBank/DDBJ whole genome shotgun (WGS) entry which is preliminary data.</text>
</comment>
<evidence type="ECO:0000313" key="3">
    <source>
        <dbReference type="Proteomes" id="UP000295684"/>
    </source>
</evidence>
<dbReference type="OrthoDB" id="680837at2"/>